<dbReference type="Pfam" id="PF12836">
    <property type="entry name" value="HHH_3"/>
    <property type="match status" value="1"/>
</dbReference>
<dbReference type="GO" id="GO:0006281">
    <property type="term" value="P:DNA repair"/>
    <property type="evidence" value="ECO:0007669"/>
    <property type="project" value="InterPro"/>
</dbReference>
<dbReference type="Pfam" id="PF10531">
    <property type="entry name" value="SLBB"/>
    <property type="match status" value="1"/>
</dbReference>
<dbReference type="SUPFAM" id="SSF47781">
    <property type="entry name" value="RuvA domain 2-like"/>
    <property type="match status" value="1"/>
</dbReference>
<dbReference type="NCBIfam" id="TIGR00426">
    <property type="entry name" value="competence protein ComEA helix-hairpin-helix repeat region"/>
    <property type="match status" value="1"/>
</dbReference>
<keyword evidence="1" id="KW-0472">Membrane</keyword>
<evidence type="ECO:0000259" key="2">
    <source>
        <dbReference type="SMART" id="SM00278"/>
    </source>
</evidence>
<sequence length="214" mass="23260">MLDIFDLIKGKSTLVKQIGAAILIIVIGAVYLLWPRHEQSAKGIQSIPSTQTSQSILHSESREKSTSKQTSAVIMVDVKGAVNKPGVYQVDTSERVQTAILKAGGQRAEADMNQVNLAQRLTDGQVLYVPVKGEQVPTNYGTEALSSGQTKIAINLNTATKEELQNLEGIGEKKADQILDYRQEHGGFKSIEELKSISGIGVKRFEAIKDQLAI</sequence>
<dbReference type="EMBL" id="MPLS01000006">
    <property type="protein sequence ID" value="ORI98252.1"/>
    <property type="molecule type" value="Genomic_DNA"/>
</dbReference>
<dbReference type="InterPro" id="IPR019554">
    <property type="entry name" value="Soluble_ligand-bd"/>
</dbReference>
<reference evidence="3 4" key="1">
    <citation type="journal article" date="2017" name="Front. Microbiol.">
        <title>Genomic Characterization of Dairy Associated Leuconostoc Species and Diversity of Leuconostocs in Undefined Mixed Mesophilic Starter Cultures.</title>
        <authorList>
            <person name="Frantzen C.A."/>
            <person name="Kot W."/>
            <person name="Pedersen T.B."/>
            <person name="Ardo Y.M."/>
            <person name="Broadbent J.R."/>
            <person name="Neve H."/>
            <person name="Hansen L.H."/>
            <person name="Dal Bello F."/>
            <person name="Ostlie H.M."/>
            <person name="Kleppen H.P."/>
            <person name="Vogensen F.K."/>
            <person name="Holo H."/>
        </authorList>
    </citation>
    <scope>NUCLEOTIDE SEQUENCE [LARGE SCALE GENOMIC DNA]</scope>
    <source>
        <strain evidence="3 4">LMGCF08</strain>
    </source>
</reference>
<feature type="domain" description="Helix-hairpin-helix DNA-binding motif class 1" evidence="2">
    <location>
        <begin position="162"/>
        <end position="181"/>
    </location>
</feature>
<protein>
    <recommendedName>
        <fullName evidence="2">Helix-hairpin-helix DNA-binding motif class 1 domain-containing protein</fullName>
    </recommendedName>
</protein>
<organism evidence="3 4">
    <name type="scientific">Leuconostoc pseudomesenteroides</name>
    <dbReference type="NCBI Taxonomy" id="33968"/>
    <lineage>
        <taxon>Bacteria</taxon>
        <taxon>Bacillati</taxon>
        <taxon>Bacillota</taxon>
        <taxon>Bacilli</taxon>
        <taxon>Lactobacillales</taxon>
        <taxon>Lactobacillaceae</taxon>
        <taxon>Leuconostoc</taxon>
    </lineage>
</organism>
<dbReference type="Proteomes" id="UP000192288">
    <property type="component" value="Unassembled WGS sequence"/>
</dbReference>
<dbReference type="GO" id="GO:0015627">
    <property type="term" value="C:type II protein secretion system complex"/>
    <property type="evidence" value="ECO:0007669"/>
    <property type="project" value="TreeGrafter"/>
</dbReference>
<gene>
    <name evidence="3" type="ORF">BMR96_02615</name>
</gene>
<dbReference type="SMART" id="SM00278">
    <property type="entry name" value="HhH1"/>
    <property type="match status" value="2"/>
</dbReference>
<feature type="transmembrane region" description="Helical" evidence="1">
    <location>
        <begin position="14"/>
        <end position="34"/>
    </location>
</feature>
<dbReference type="InterPro" id="IPR004509">
    <property type="entry name" value="Competence_ComEA_HhH"/>
</dbReference>
<dbReference type="PANTHER" id="PTHR21180">
    <property type="entry name" value="ENDONUCLEASE/EXONUCLEASE/PHOSPHATASE FAMILY DOMAIN-CONTAINING PROTEIN 1"/>
    <property type="match status" value="1"/>
</dbReference>
<dbReference type="GO" id="GO:0015628">
    <property type="term" value="P:protein secretion by the type II secretion system"/>
    <property type="evidence" value="ECO:0007669"/>
    <property type="project" value="TreeGrafter"/>
</dbReference>
<dbReference type="AlphaFoldDB" id="A0A1X0VET7"/>
<accession>A0A1X0VET7</accession>
<keyword evidence="1" id="KW-1133">Transmembrane helix</keyword>
<name>A0A1X0VET7_LEUPS</name>
<dbReference type="RefSeq" id="WP_080519112.1">
    <property type="nucleotide sequence ID" value="NZ_MPLS01000006.1"/>
</dbReference>
<dbReference type="STRING" id="33968.BMS77_04060"/>
<dbReference type="InterPro" id="IPR003583">
    <property type="entry name" value="Hlx-hairpin-Hlx_DNA-bd_motif"/>
</dbReference>
<evidence type="ECO:0000256" key="1">
    <source>
        <dbReference type="SAM" id="Phobius"/>
    </source>
</evidence>
<dbReference type="GO" id="GO:0003677">
    <property type="term" value="F:DNA binding"/>
    <property type="evidence" value="ECO:0007669"/>
    <property type="project" value="InterPro"/>
</dbReference>
<proteinExistence type="predicted"/>
<dbReference type="Gene3D" id="1.10.150.280">
    <property type="entry name" value="AF1531-like domain"/>
    <property type="match status" value="1"/>
</dbReference>
<dbReference type="InterPro" id="IPR051675">
    <property type="entry name" value="Endo/Exo/Phosphatase_dom_1"/>
</dbReference>
<dbReference type="InterPro" id="IPR010994">
    <property type="entry name" value="RuvA_2-like"/>
</dbReference>
<dbReference type="PANTHER" id="PTHR21180:SF32">
    <property type="entry name" value="ENDONUCLEASE_EXONUCLEASE_PHOSPHATASE FAMILY DOMAIN-CONTAINING PROTEIN 1"/>
    <property type="match status" value="1"/>
</dbReference>
<keyword evidence="1" id="KW-0812">Transmembrane</keyword>
<comment type="caution">
    <text evidence="3">The sequence shown here is derived from an EMBL/GenBank/DDBJ whole genome shotgun (WGS) entry which is preliminary data.</text>
</comment>
<evidence type="ECO:0000313" key="3">
    <source>
        <dbReference type="EMBL" id="ORI98252.1"/>
    </source>
</evidence>
<evidence type="ECO:0000313" key="4">
    <source>
        <dbReference type="Proteomes" id="UP000192288"/>
    </source>
</evidence>
<feature type="domain" description="Helix-hairpin-helix DNA-binding motif class 1" evidence="2">
    <location>
        <begin position="192"/>
        <end position="211"/>
    </location>
</feature>